<comment type="pathway">
    <text evidence="1">Pyrimidine metabolism; UMP biosynthesis via de novo pathway; UMP from orotate: step 2/2.</text>
</comment>
<feature type="binding site" evidence="9">
    <location>
        <position position="89"/>
    </location>
    <ligand>
        <name>5-phospho-alpha-D-ribose 1-diphosphate</name>
        <dbReference type="ChEBI" id="CHEBI:58017"/>
        <note>ligand shared between dimeric partners</note>
    </ligand>
</feature>
<keyword evidence="3 9" id="KW-0328">Glycosyltransferase</keyword>
<accession>A0A0G1VN04</accession>
<reference evidence="11 12" key="1">
    <citation type="journal article" date="2015" name="Nature">
        <title>rRNA introns, odd ribosomes, and small enigmatic genomes across a large radiation of phyla.</title>
        <authorList>
            <person name="Brown C.T."/>
            <person name="Hug L.A."/>
            <person name="Thomas B.C."/>
            <person name="Sharon I."/>
            <person name="Castelle C.J."/>
            <person name="Singh A."/>
            <person name="Wilkins M.J."/>
            <person name="Williams K.H."/>
            <person name="Banfield J.F."/>
        </authorList>
    </citation>
    <scope>NUCLEOTIDE SEQUENCE [LARGE SCALE GENOMIC DNA]</scope>
</reference>
<comment type="catalytic activity">
    <reaction evidence="9">
        <text>orotidine 5'-phosphate + diphosphate = orotate + 5-phospho-alpha-D-ribose 1-diphosphate</text>
        <dbReference type="Rhea" id="RHEA:10380"/>
        <dbReference type="ChEBI" id="CHEBI:30839"/>
        <dbReference type="ChEBI" id="CHEBI:33019"/>
        <dbReference type="ChEBI" id="CHEBI:57538"/>
        <dbReference type="ChEBI" id="CHEBI:58017"/>
        <dbReference type="EC" id="2.4.2.10"/>
    </reaction>
</comment>
<dbReference type="GO" id="GO:0004590">
    <property type="term" value="F:orotidine-5'-phosphate decarboxylase activity"/>
    <property type="evidence" value="ECO:0007669"/>
    <property type="project" value="TreeGrafter"/>
</dbReference>
<dbReference type="GO" id="GO:0044205">
    <property type="term" value="P:'de novo' UMP biosynthetic process"/>
    <property type="evidence" value="ECO:0007669"/>
    <property type="project" value="UniProtKB-UniRule"/>
</dbReference>
<feature type="binding site" description="in other chain" evidence="9">
    <location>
        <position position="90"/>
    </location>
    <ligand>
        <name>5-phospho-alpha-D-ribose 1-diphosphate</name>
        <dbReference type="ChEBI" id="CHEBI:58017"/>
        <note>ligand shared between dimeric partners</note>
    </ligand>
</feature>
<dbReference type="UniPathway" id="UPA00070">
    <property type="reaction ID" value="UER00119"/>
</dbReference>
<comment type="caution">
    <text evidence="9">Lacks conserved residue(s) required for the propagation of feature annotation.</text>
</comment>
<feature type="domain" description="Phosphoribosyltransferase" evidence="10">
    <location>
        <begin position="41"/>
        <end position="156"/>
    </location>
</feature>
<evidence type="ECO:0000313" key="11">
    <source>
        <dbReference type="EMBL" id="KKW07853.1"/>
    </source>
</evidence>
<feature type="binding site" evidence="9">
    <location>
        <position position="147"/>
    </location>
    <ligand>
        <name>orotate</name>
        <dbReference type="ChEBI" id="CHEBI:30839"/>
    </ligand>
</feature>
<dbReference type="EC" id="2.4.2.10" evidence="9"/>
<keyword evidence="7" id="KW-0456">Lyase</keyword>
<gene>
    <name evidence="9" type="primary">pyrE</name>
    <name evidence="11" type="ORF">UY44_C0022G0002</name>
</gene>
<evidence type="ECO:0000256" key="8">
    <source>
        <dbReference type="ARBA" id="ARBA00023268"/>
    </source>
</evidence>
<dbReference type="InterPro" id="IPR029057">
    <property type="entry name" value="PRTase-like"/>
</dbReference>
<feature type="binding site" description="in other chain" evidence="9">
    <location>
        <position position="23"/>
    </location>
    <ligand>
        <name>5-phospho-alpha-D-ribose 1-diphosphate</name>
        <dbReference type="ChEBI" id="CHEBI:58017"/>
        <note>ligand shared between dimeric partners</note>
    </ligand>
</feature>
<dbReference type="EMBL" id="LCPZ01000022">
    <property type="protein sequence ID" value="KKW07853.1"/>
    <property type="molecule type" value="Genomic_DNA"/>
</dbReference>
<keyword evidence="8" id="KW-0511">Multifunctional enzyme</keyword>
<dbReference type="SUPFAM" id="SSF53271">
    <property type="entry name" value="PRTase-like"/>
    <property type="match status" value="1"/>
</dbReference>
<dbReference type="GO" id="GO:0004588">
    <property type="term" value="F:orotate phosphoribosyltransferase activity"/>
    <property type="evidence" value="ECO:0007669"/>
    <property type="project" value="UniProtKB-UniRule"/>
</dbReference>
<dbReference type="NCBIfam" id="NF010382">
    <property type="entry name" value="PRK13809.1"/>
    <property type="match status" value="1"/>
</dbReference>
<feature type="binding site" evidence="9">
    <location>
        <position position="119"/>
    </location>
    <ligand>
        <name>orotate</name>
        <dbReference type="ChEBI" id="CHEBI:30839"/>
    </ligand>
</feature>
<evidence type="ECO:0000256" key="3">
    <source>
        <dbReference type="ARBA" id="ARBA00022676"/>
    </source>
</evidence>
<evidence type="ECO:0000313" key="12">
    <source>
        <dbReference type="Proteomes" id="UP000033965"/>
    </source>
</evidence>
<keyword evidence="9" id="KW-0460">Magnesium</keyword>
<dbReference type="Gene3D" id="3.40.50.2020">
    <property type="match status" value="1"/>
</dbReference>
<dbReference type="GO" id="GO:0000287">
    <property type="term" value="F:magnesium ion binding"/>
    <property type="evidence" value="ECO:0007669"/>
    <property type="project" value="UniProtKB-UniRule"/>
</dbReference>
<name>A0A0G1VN04_9BACT</name>
<evidence type="ECO:0000256" key="4">
    <source>
        <dbReference type="ARBA" id="ARBA00022679"/>
    </source>
</evidence>
<dbReference type="AlphaFoldDB" id="A0A0G1VN04"/>
<dbReference type="InterPro" id="IPR000836">
    <property type="entry name" value="PRTase_dom"/>
</dbReference>
<evidence type="ECO:0000256" key="9">
    <source>
        <dbReference type="HAMAP-Rule" id="MF_01208"/>
    </source>
</evidence>
<dbReference type="CDD" id="cd06223">
    <property type="entry name" value="PRTases_typeI"/>
    <property type="match status" value="1"/>
</dbReference>
<dbReference type="Pfam" id="PF00156">
    <property type="entry name" value="Pribosyltran"/>
    <property type="match status" value="1"/>
</dbReference>
<dbReference type="PANTHER" id="PTHR19278:SF9">
    <property type="entry name" value="URIDINE 5'-MONOPHOSPHATE SYNTHASE"/>
    <property type="match status" value="1"/>
</dbReference>
<keyword evidence="5" id="KW-0210">Decarboxylase</keyword>
<evidence type="ECO:0000259" key="10">
    <source>
        <dbReference type="Pfam" id="PF00156"/>
    </source>
</evidence>
<comment type="pathway">
    <text evidence="2 9">Pyrimidine metabolism; UMP biosynthesis via de novo pathway; UMP from orotate: step 1/2.</text>
</comment>
<protein>
    <recommendedName>
        <fullName evidence="9">Orotate phosphoribosyltransferase</fullName>
        <shortName evidence="9">OPRT</shortName>
        <shortName evidence="9">OPRTase</shortName>
        <ecNumber evidence="9">2.4.2.10</ecNumber>
    </recommendedName>
</protein>
<dbReference type="NCBIfam" id="TIGR00336">
    <property type="entry name" value="pyrE"/>
    <property type="match status" value="1"/>
</dbReference>
<proteinExistence type="inferred from homology"/>
<dbReference type="HAMAP" id="MF_01208">
    <property type="entry name" value="PyrE"/>
    <property type="match status" value="1"/>
</dbReference>
<sequence>MNENLTQRLFDIGAIKFGEFKLKSGIMSPIYVDLRVTVSYPEVLKMVAEAMWEKVKNLNFDLICGVPYTALPIATAISLFHNKPMIMRRKEVKDYGTRKAIEGAYQPGQTVLVVEDLVTSGSSVFETVEPITLEGLKVTDVVILLDREQGGKKHLADKGLNLRAVITITELLEALEKAGKLDSATIQNVKQFIHSHQV</sequence>
<comment type="cofactor">
    <cofactor evidence="9">
        <name>Mg(2+)</name>
        <dbReference type="ChEBI" id="CHEBI:18420"/>
    </cofactor>
</comment>
<keyword evidence="6 9" id="KW-0665">Pyrimidine biosynthesis</keyword>
<comment type="caution">
    <text evidence="11">The sequence shown here is derived from an EMBL/GenBank/DDBJ whole genome shotgun (WGS) entry which is preliminary data.</text>
</comment>
<dbReference type="InterPro" id="IPR004467">
    <property type="entry name" value="Or_phspho_trans_dom"/>
</dbReference>
<organism evidence="11 12">
    <name type="scientific">Candidatus Kaiserbacteria bacterium GW2011_GWA2_49_19</name>
    <dbReference type="NCBI Taxonomy" id="1618669"/>
    <lineage>
        <taxon>Bacteria</taxon>
        <taxon>Candidatus Kaiseribacteriota</taxon>
    </lineage>
</organism>
<evidence type="ECO:0000256" key="1">
    <source>
        <dbReference type="ARBA" id="ARBA00004861"/>
    </source>
</evidence>
<dbReference type="PANTHER" id="PTHR19278">
    <property type="entry name" value="OROTATE PHOSPHORIBOSYLTRANSFERASE"/>
    <property type="match status" value="1"/>
</dbReference>
<dbReference type="Proteomes" id="UP000033965">
    <property type="component" value="Unassembled WGS sequence"/>
</dbReference>
<keyword evidence="4 9" id="KW-0808">Transferase</keyword>
<evidence type="ECO:0000256" key="6">
    <source>
        <dbReference type="ARBA" id="ARBA00022975"/>
    </source>
</evidence>
<dbReference type="GO" id="GO:0019856">
    <property type="term" value="P:pyrimidine nucleobase biosynthetic process"/>
    <property type="evidence" value="ECO:0007669"/>
    <property type="project" value="TreeGrafter"/>
</dbReference>
<evidence type="ECO:0000256" key="5">
    <source>
        <dbReference type="ARBA" id="ARBA00022793"/>
    </source>
</evidence>
<evidence type="ECO:0000256" key="2">
    <source>
        <dbReference type="ARBA" id="ARBA00004889"/>
    </source>
</evidence>
<dbReference type="FunFam" id="3.40.50.2020:FF:000025">
    <property type="entry name" value="Uridine monophosphate synthetase"/>
    <property type="match status" value="1"/>
</dbReference>
<feature type="binding site" evidence="9">
    <location>
        <position position="93"/>
    </location>
    <ligand>
        <name>5-phospho-alpha-D-ribose 1-diphosphate</name>
        <dbReference type="ChEBI" id="CHEBI:58017"/>
        <note>ligand shared between dimeric partners</note>
    </ligand>
</feature>
<comment type="subunit">
    <text evidence="9">Homodimer.</text>
</comment>
<comment type="function">
    <text evidence="9">Catalyzes the transfer of a ribosyl phosphate group from 5-phosphoribose 1-diphosphate to orotate, leading to the formation of orotidine monophosphate (OMP).</text>
</comment>
<comment type="similarity">
    <text evidence="9">Belongs to the purine/pyrimidine phosphoribosyltransferase family. PyrE subfamily.</text>
</comment>
<evidence type="ECO:0000256" key="7">
    <source>
        <dbReference type="ARBA" id="ARBA00023239"/>
    </source>
</evidence>
<feature type="binding site" description="in other chain" evidence="9">
    <location>
        <begin position="115"/>
        <end position="123"/>
    </location>
    <ligand>
        <name>5-phospho-alpha-D-ribose 1-diphosphate</name>
        <dbReference type="ChEBI" id="CHEBI:58017"/>
        <note>ligand shared between dimeric partners</note>
    </ligand>
</feature>
<dbReference type="InterPro" id="IPR023031">
    <property type="entry name" value="OPRT"/>
</dbReference>